<dbReference type="InterPro" id="IPR013087">
    <property type="entry name" value="Znf_C2H2_type"/>
</dbReference>
<feature type="domain" description="C2H2-type" evidence="2">
    <location>
        <begin position="232"/>
        <end position="262"/>
    </location>
</feature>
<feature type="region of interest" description="Disordered" evidence="1">
    <location>
        <begin position="60"/>
        <end position="79"/>
    </location>
</feature>
<comment type="caution">
    <text evidence="3">The sequence shown here is derived from an EMBL/GenBank/DDBJ whole genome shotgun (WGS) entry which is preliminary data.</text>
</comment>
<organism evidence="3 4">
    <name type="scientific">Ceratocystis fimbriata CBS 114723</name>
    <dbReference type="NCBI Taxonomy" id="1035309"/>
    <lineage>
        <taxon>Eukaryota</taxon>
        <taxon>Fungi</taxon>
        <taxon>Dikarya</taxon>
        <taxon>Ascomycota</taxon>
        <taxon>Pezizomycotina</taxon>
        <taxon>Sordariomycetes</taxon>
        <taxon>Hypocreomycetidae</taxon>
        <taxon>Microascales</taxon>
        <taxon>Ceratocystidaceae</taxon>
        <taxon>Ceratocystis</taxon>
    </lineage>
</organism>
<dbReference type="SMART" id="SM00355">
    <property type="entry name" value="ZnF_C2H2"/>
    <property type="match status" value="2"/>
</dbReference>
<dbReference type="EMBL" id="APWK03000045">
    <property type="protein sequence ID" value="PHH53338.1"/>
    <property type="molecule type" value="Genomic_DNA"/>
</dbReference>
<keyword evidence="4" id="KW-1185">Reference proteome</keyword>
<gene>
    <name evidence="3" type="ORF">CFIMG_002076RA</name>
</gene>
<reference evidence="3 4" key="1">
    <citation type="journal article" date="2013" name="Fungal Biol.">
        <title>Analysis of microsatellite markers in the genome of the plant pathogen Ceratocystis fimbriata.</title>
        <authorList>
            <person name="Simpson M.C."/>
            <person name="Wilken P.M."/>
            <person name="Coetzee M.P."/>
            <person name="Wingfield M.J."/>
            <person name="Wingfield B.D."/>
        </authorList>
    </citation>
    <scope>NUCLEOTIDE SEQUENCE [LARGE SCALE GENOMIC DNA]</scope>
    <source>
        <strain evidence="3 4">CBS 114723</strain>
    </source>
</reference>
<feature type="domain" description="C2H2-type" evidence="2">
    <location>
        <begin position="197"/>
        <end position="223"/>
    </location>
</feature>
<dbReference type="AlphaFoldDB" id="A0A2C5X0I4"/>
<evidence type="ECO:0000259" key="2">
    <source>
        <dbReference type="SMART" id="SM00355"/>
    </source>
</evidence>
<dbReference type="Gene3D" id="3.30.160.60">
    <property type="entry name" value="Classic Zinc Finger"/>
    <property type="match status" value="1"/>
</dbReference>
<dbReference type="Proteomes" id="UP000222788">
    <property type="component" value="Unassembled WGS sequence"/>
</dbReference>
<accession>A0A2C5X0I4</accession>
<proteinExistence type="predicted"/>
<name>A0A2C5X0I4_9PEZI</name>
<evidence type="ECO:0000313" key="4">
    <source>
        <dbReference type="Proteomes" id="UP000222788"/>
    </source>
</evidence>
<evidence type="ECO:0000313" key="3">
    <source>
        <dbReference type="EMBL" id="PHH53338.1"/>
    </source>
</evidence>
<sequence>MSLQAHIFYPDSSISQTRTPYTWNNSEAWNNDGVWNNGGLQPHGGSSPWTDSSNNSSYCASPYNSSNPSSPAHPNYSTFSPQMSGHTHCIDPALTESGMGDMVSTFMFDDSSVMGNGPHYSGGFSSMPLPMDSMPSIDISWGGDPLTAATFRNHPRTQPEVPNSVAGFVAAPSPHPVHAPALSARGLPDPAPRSPGFTCHEPDCNQRMFKRKADLQRHIHHIHLPADQKKTFLCDYRRCNRAKTESPFHRRDHLRDHYRDYHKDEVVKQGFLPAAAQRRKSAAIPAATGGAAPSVCRLKNKQENCQNCKAAKPKGKRGGVTGKVISKK</sequence>
<protein>
    <recommendedName>
        <fullName evidence="2">C2H2-type domain-containing protein</fullName>
    </recommendedName>
</protein>
<evidence type="ECO:0000256" key="1">
    <source>
        <dbReference type="SAM" id="MobiDB-lite"/>
    </source>
</evidence>
<dbReference type="STRING" id="1035309.A0A2C5X0I4"/>
<dbReference type="OrthoDB" id="2687452at2759"/>
<feature type="compositionally biased region" description="Low complexity" evidence="1">
    <location>
        <begin position="60"/>
        <end position="77"/>
    </location>
</feature>
<reference evidence="3 4" key="2">
    <citation type="journal article" date="2013" name="IMA Fungus">
        <title>IMA Genome-F 1: Ceratocystis fimbriata: Draft nuclear genome sequence for the plant pathogen, Ceratocystis fimbriata.</title>
        <authorList>
            <person name="Wilken P.M."/>
            <person name="Steenkamp E.T."/>
            <person name="Wingfield M.J."/>
            <person name="de Beer Z.W."/>
            <person name="Wingfield B.D."/>
        </authorList>
    </citation>
    <scope>NUCLEOTIDE SEQUENCE [LARGE SCALE GENOMIC DNA]</scope>
    <source>
        <strain evidence="3 4">CBS 114723</strain>
    </source>
</reference>